<accession>A0A8H4K7X8</accession>
<evidence type="ECO:0000256" key="1">
    <source>
        <dbReference type="SAM" id="MobiDB-lite"/>
    </source>
</evidence>
<dbReference type="Proteomes" id="UP000605986">
    <property type="component" value="Unassembled WGS sequence"/>
</dbReference>
<name>A0A8H4K7X8_9HYPO</name>
<feature type="compositionally biased region" description="Low complexity" evidence="1">
    <location>
        <begin position="208"/>
        <end position="222"/>
    </location>
</feature>
<dbReference type="EMBL" id="JAADJG010000526">
    <property type="protein sequence ID" value="KAF4445392.1"/>
    <property type="molecule type" value="Genomic_DNA"/>
</dbReference>
<gene>
    <name evidence="2" type="ORF">F53441_10842</name>
</gene>
<dbReference type="AlphaFoldDB" id="A0A8H4K7X8"/>
<dbReference type="OrthoDB" id="5040307at2759"/>
<sequence length="326" mass="36882">MSQNRHRSVPSGAGALISPASSQNSNQWSQAMAPPTVITSIAHLAAKSITNNQKAEGNKLLKQAEALASMHFELNLHSIASLAKRLEKDVQQLVLRTAEDHEFRNQNEERMTRMMFEVQSIKLFMQRKKTKQPVTRADIERLQHEMSKTTMEWNKQLDDAKAKIDEIEGRMTKAPRPPVAKAKEPEQSTPPTSRMETRAMRKAKVQLSSSTQKSSPSSSTPESRIKDAINSTKRWNREHKVTQMRENQFIVGYLKKQGQRDAELAKILHQALQKRASNLEPKGRRGKAKKQPSLEEICRHVSWQDVIATATEVLVVNKAQTLQLLG</sequence>
<organism evidence="2 3">
    <name type="scientific">Fusarium austroafricanum</name>
    <dbReference type="NCBI Taxonomy" id="2364996"/>
    <lineage>
        <taxon>Eukaryota</taxon>
        <taxon>Fungi</taxon>
        <taxon>Dikarya</taxon>
        <taxon>Ascomycota</taxon>
        <taxon>Pezizomycotina</taxon>
        <taxon>Sordariomycetes</taxon>
        <taxon>Hypocreomycetidae</taxon>
        <taxon>Hypocreales</taxon>
        <taxon>Nectriaceae</taxon>
        <taxon>Fusarium</taxon>
        <taxon>Fusarium concolor species complex</taxon>
    </lineage>
</organism>
<keyword evidence="3" id="KW-1185">Reference proteome</keyword>
<feature type="region of interest" description="Disordered" evidence="1">
    <location>
        <begin position="169"/>
        <end position="237"/>
    </location>
</feature>
<reference evidence="2" key="1">
    <citation type="submission" date="2020-01" db="EMBL/GenBank/DDBJ databases">
        <title>Identification and distribution of gene clusters putatively required for synthesis of sphingolipid metabolism inhibitors in phylogenetically diverse species of the filamentous fungus Fusarium.</title>
        <authorList>
            <person name="Kim H.-S."/>
            <person name="Busman M."/>
            <person name="Brown D.W."/>
            <person name="Divon H."/>
            <person name="Uhlig S."/>
            <person name="Proctor R.H."/>
        </authorList>
    </citation>
    <scope>NUCLEOTIDE SEQUENCE</scope>
    <source>
        <strain evidence="2">NRRL 53441</strain>
    </source>
</reference>
<comment type="caution">
    <text evidence="2">The sequence shown here is derived from an EMBL/GenBank/DDBJ whole genome shotgun (WGS) entry which is preliminary data.</text>
</comment>
<protein>
    <submittedName>
        <fullName evidence="2">Uncharacterized protein</fullName>
    </submittedName>
</protein>
<feature type="region of interest" description="Disordered" evidence="1">
    <location>
        <begin position="1"/>
        <end position="30"/>
    </location>
</feature>
<proteinExistence type="predicted"/>
<evidence type="ECO:0000313" key="3">
    <source>
        <dbReference type="Proteomes" id="UP000605986"/>
    </source>
</evidence>
<feature type="compositionally biased region" description="Low complexity" evidence="1">
    <location>
        <begin position="18"/>
        <end position="30"/>
    </location>
</feature>
<evidence type="ECO:0000313" key="2">
    <source>
        <dbReference type="EMBL" id="KAF4445392.1"/>
    </source>
</evidence>